<proteinExistence type="predicted"/>
<gene>
    <name evidence="1" type="ORF">A3H51_02275</name>
</gene>
<dbReference type="Proteomes" id="UP000178509">
    <property type="component" value="Unassembled WGS sequence"/>
</dbReference>
<evidence type="ECO:0000313" key="1">
    <source>
        <dbReference type="EMBL" id="OGZ62798.1"/>
    </source>
</evidence>
<dbReference type="EMBL" id="MHOJ01000010">
    <property type="protein sequence ID" value="OGZ62798.1"/>
    <property type="molecule type" value="Genomic_DNA"/>
</dbReference>
<reference evidence="1 2" key="1">
    <citation type="journal article" date="2016" name="Nat. Commun.">
        <title>Thousands of microbial genomes shed light on interconnected biogeochemical processes in an aquifer system.</title>
        <authorList>
            <person name="Anantharaman K."/>
            <person name="Brown C.T."/>
            <person name="Hug L.A."/>
            <person name="Sharon I."/>
            <person name="Castelle C.J."/>
            <person name="Probst A.J."/>
            <person name="Thomas B.C."/>
            <person name="Singh A."/>
            <person name="Wilkins M.J."/>
            <person name="Karaoz U."/>
            <person name="Brodie E.L."/>
            <person name="Williams K.H."/>
            <person name="Hubbard S.S."/>
            <person name="Banfield J.F."/>
        </authorList>
    </citation>
    <scope>NUCLEOTIDE SEQUENCE [LARGE SCALE GENOMIC DNA]</scope>
</reference>
<name>A0A1G2HLL4_9BACT</name>
<sequence length="221" mass="25378">MIDLKFNTTLRNLPDGVRQETEEEVLRRQENKVPQEQKVSGMNILESVDRVYVANFVKDLQEAGYVLVSAFVRGGVFASISPALRRLVEQRKPSPDSRVSVIFRFVHPDFLDSGFIDSGWGEADKAQNALRELTQDVMWRSEVWDNPFFEEQTPVEGQHMFSINMVSRQSLKDQNGMPLSRWLRDNSGDKLEKISVDPKFVLALSEDGIEMLNYEDRPVLI</sequence>
<accession>A0A1G2HLL4</accession>
<comment type="caution">
    <text evidence="1">The sequence shown here is derived from an EMBL/GenBank/DDBJ whole genome shotgun (WGS) entry which is preliminary data.</text>
</comment>
<dbReference type="AlphaFoldDB" id="A0A1G2HLL4"/>
<evidence type="ECO:0000313" key="2">
    <source>
        <dbReference type="Proteomes" id="UP000178509"/>
    </source>
</evidence>
<protein>
    <submittedName>
        <fullName evidence="1">Uncharacterized protein</fullName>
    </submittedName>
</protein>
<organism evidence="1 2">
    <name type="scientific">Candidatus Spechtbacteria bacterium RIFCSPLOWO2_02_FULL_38_8</name>
    <dbReference type="NCBI Taxonomy" id="1802164"/>
    <lineage>
        <taxon>Bacteria</taxon>
        <taxon>Candidatus Spechtiibacteriota</taxon>
    </lineage>
</organism>